<keyword evidence="4" id="KW-1185">Reference proteome</keyword>
<organism evidence="2 4">
    <name type="scientific">Medicago truncatula</name>
    <name type="common">Barrel medic</name>
    <name type="synonym">Medicago tribuloides</name>
    <dbReference type="NCBI Taxonomy" id="3880"/>
    <lineage>
        <taxon>Eukaryota</taxon>
        <taxon>Viridiplantae</taxon>
        <taxon>Streptophyta</taxon>
        <taxon>Embryophyta</taxon>
        <taxon>Tracheophyta</taxon>
        <taxon>Spermatophyta</taxon>
        <taxon>Magnoliopsida</taxon>
        <taxon>eudicotyledons</taxon>
        <taxon>Gunneridae</taxon>
        <taxon>Pentapetalae</taxon>
        <taxon>rosids</taxon>
        <taxon>fabids</taxon>
        <taxon>Fabales</taxon>
        <taxon>Fabaceae</taxon>
        <taxon>Papilionoideae</taxon>
        <taxon>50 kb inversion clade</taxon>
        <taxon>NPAAA clade</taxon>
        <taxon>Hologalegina</taxon>
        <taxon>IRL clade</taxon>
        <taxon>Trifolieae</taxon>
        <taxon>Medicago</taxon>
    </lineage>
</organism>
<feature type="compositionally biased region" description="Polar residues" evidence="1">
    <location>
        <begin position="1"/>
        <end position="11"/>
    </location>
</feature>
<evidence type="ECO:0000313" key="4">
    <source>
        <dbReference type="Proteomes" id="UP000002051"/>
    </source>
</evidence>
<evidence type="ECO:0000313" key="2">
    <source>
        <dbReference type="EMBL" id="AES77874.1"/>
    </source>
</evidence>
<feature type="region of interest" description="Disordered" evidence="1">
    <location>
        <begin position="1"/>
        <end position="33"/>
    </location>
</feature>
<reference evidence="2 4" key="2">
    <citation type="journal article" date="2014" name="BMC Genomics">
        <title>An improved genome release (version Mt4.0) for the model legume Medicago truncatula.</title>
        <authorList>
            <person name="Tang H."/>
            <person name="Krishnakumar V."/>
            <person name="Bidwell S."/>
            <person name="Rosen B."/>
            <person name="Chan A."/>
            <person name="Zhou S."/>
            <person name="Gentzbittel L."/>
            <person name="Childs K.L."/>
            <person name="Yandell M."/>
            <person name="Gundlach H."/>
            <person name="Mayer K.F."/>
            <person name="Schwartz D.C."/>
            <person name="Town C.D."/>
        </authorList>
    </citation>
    <scope>GENOME REANNOTATION</scope>
    <source>
        <strain evidence="3 4">cv. Jemalong A17</strain>
    </source>
</reference>
<proteinExistence type="predicted"/>
<protein>
    <submittedName>
        <fullName evidence="2 3">Uncharacterized protein</fullName>
    </submittedName>
</protein>
<dbReference type="AlphaFoldDB" id="G7KSZ0"/>
<evidence type="ECO:0000256" key="1">
    <source>
        <dbReference type="SAM" id="MobiDB-lite"/>
    </source>
</evidence>
<dbReference type="HOGENOM" id="CLU_2310272_0_0_1"/>
<name>G7KSZ0_MEDTR</name>
<gene>
    <name evidence="2" type="ordered locus">MTR_7g021350</name>
</gene>
<reference evidence="3" key="3">
    <citation type="submission" date="2015-04" db="UniProtKB">
        <authorList>
            <consortium name="EnsemblPlants"/>
        </authorList>
    </citation>
    <scope>IDENTIFICATION</scope>
    <source>
        <strain evidence="3">cv. Jemalong A17</strain>
    </source>
</reference>
<reference evidence="2 4" key="1">
    <citation type="journal article" date="2011" name="Nature">
        <title>The Medicago genome provides insight into the evolution of rhizobial symbioses.</title>
        <authorList>
            <person name="Young N.D."/>
            <person name="Debelle F."/>
            <person name="Oldroyd G.E."/>
            <person name="Geurts R."/>
            <person name="Cannon S.B."/>
            <person name="Udvardi M.K."/>
            <person name="Benedito V.A."/>
            <person name="Mayer K.F."/>
            <person name="Gouzy J."/>
            <person name="Schoof H."/>
            <person name="Van de Peer Y."/>
            <person name="Proost S."/>
            <person name="Cook D.R."/>
            <person name="Meyers B.C."/>
            <person name="Spannagl M."/>
            <person name="Cheung F."/>
            <person name="De Mita S."/>
            <person name="Krishnakumar V."/>
            <person name="Gundlach H."/>
            <person name="Zhou S."/>
            <person name="Mudge J."/>
            <person name="Bharti A.K."/>
            <person name="Murray J.D."/>
            <person name="Naoumkina M.A."/>
            <person name="Rosen B."/>
            <person name="Silverstein K.A."/>
            <person name="Tang H."/>
            <person name="Rombauts S."/>
            <person name="Zhao P.X."/>
            <person name="Zhou P."/>
            <person name="Barbe V."/>
            <person name="Bardou P."/>
            <person name="Bechner M."/>
            <person name="Bellec A."/>
            <person name="Berger A."/>
            <person name="Berges H."/>
            <person name="Bidwell S."/>
            <person name="Bisseling T."/>
            <person name="Choisne N."/>
            <person name="Couloux A."/>
            <person name="Denny R."/>
            <person name="Deshpande S."/>
            <person name="Dai X."/>
            <person name="Doyle J.J."/>
            <person name="Dudez A.M."/>
            <person name="Farmer A.D."/>
            <person name="Fouteau S."/>
            <person name="Franken C."/>
            <person name="Gibelin C."/>
            <person name="Gish J."/>
            <person name="Goldstein S."/>
            <person name="Gonzalez A.J."/>
            <person name="Green P.J."/>
            <person name="Hallab A."/>
            <person name="Hartog M."/>
            <person name="Hua A."/>
            <person name="Humphray S.J."/>
            <person name="Jeong D.H."/>
            <person name="Jing Y."/>
            <person name="Jocker A."/>
            <person name="Kenton S.M."/>
            <person name="Kim D.J."/>
            <person name="Klee K."/>
            <person name="Lai H."/>
            <person name="Lang C."/>
            <person name="Lin S."/>
            <person name="Macmil S.L."/>
            <person name="Magdelenat G."/>
            <person name="Matthews L."/>
            <person name="McCorrison J."/>
            <person name="Monaghan E.L."/>
            <person name="Mun J.H."/>
            <person name="Najar F.Z."/>
            <person name="Nicholson C."/>
            <person name="Noirot C."/>
            <person name="O'Bleness M."/>
            <person name="Paule C.R."/>
            <person name="Poulain J."/>
            <person name="Prion F."/>
            <person name="Qin B."/>
            <person name="Qu C."/>
            <person name="Retzel E.F."/>
            <person name="Riddle C."/>
            <person name="Sallet E."/>
            <person name="Samain S."/>
            <person name="Samson N."/>
            <person name="Sanders I."/>
            <person name="Saurat O."/>
            <person name="Scarpelli C."/>
            <person name="Schiex T."/>
            <person name="Segurens B."/>
            <person name="Severin A.J."/>
            <person name="Sherrier D.J."/>
            <person name="Shi R."/>
            <person name="Sims S."/>
            <person name="Singer S.R."/>
            <person name="Sinharoy S."/>
            <person name="Sterck L."/>
            <person name="Viollet A."/>
            <person name="Wang B.B."/>
            <person name="Wang K."/>
            <person name="Wang M."/>
            <person name="Wang X."/>
            <person name="Warfsmann J."/>
            <person name="Weissenbach J."/>
            <person name="White D.D."/>
            <person name="White J.D."/>
            <person name="Wiley G.B."/>
            <person name="Wincker P."/>
            <person name="Xing Y."/>
            <person name="Yang L."/>
            <person name="Yao Z."/>
            <person name="Ying F."/>
            <person name="Zhai J."/>
            <person name="Zhou L."/>
            <person name="Zuber A."/>
            <person name="Denarie J."/>
            <person name="Dixon R.A."/>
            <person name="May G.D."/>
            <person name="Schwartz D.C."/>
            <person name="Rogers J."/>
            <person name="Quetier F."/>
            <person name="Town C.D."/>
            <person name="Roe B.A."/>
        </authorList>
    </citation>
    <scope>NUCLEOTIDE SEQUENCE [LARGE SCALE GENOMIC DNA]</scope>
    <source>
        <strain evidence="2">A17</strain>
        <strain evidence="3 4">cv. Jemalong A17</strain>
    </source>
</reference>
<dbReference type="Proteomes" id="UP000002051">
    <property type="component" value="Unassembled WGS sequence"/>
</dbReference>
<sequence length="100" mass="11282">MSKSPLKSNPIVNVVPTKSGFNNSDHTRKGKVFERRSHKKREFILQPCQLIVLTQRLEKVSGLVLNPLYSNFSSLLAEFTSQSSAVEILKNVQEALKVQK</sequence>
<dbReference type="PaxDb" id="3880-AES77874"/>
<dbReference type="EnsemblPlants" id="AES77874">
    <property type="protein sequence ID" value="AES77874"/>
    <property type="gene ID" value="MTR_7g021350"/>
</dbReference>
<accession>G7KSZ0</accession>
<evidence type="ECO:0000313" key="3">
    <source>
        <dbReference type="EnsemblPlants" id="AES77874"/>
    </source>
</evidence>
<dbReference type="EMBL" id="CM001223">
    <property type="protein sequence ID" value="AES77874.1"/>
    <property type="molecule type" value="Genomic_DNA"/>
</dbReference>